<evidence type="ECO:0000313" key="1">
    <source>
        <dbReference type="EMBL" id="OUR84790.1"/>
    </source>
</evidence>
<dbReference type="GO" id="GO:0046872">
    <property type="term" value="F:metal ion binding"/>
    <property type="evidence" value="ECO:0007669"/>
    <property type="project" value="InterPro"/>
</dbReference>
<organism evidence="1 2">
    <name type="scientific">Colwellia psychrerythraea</name>
    <name type="common">Vibrio psychroerythus</name>
    <dbReference type="NCBI Taxonomy" id="28229"/>
    <lineage>
        <taxon>Bacteria</taxon>
        <taxon>Pseudomonadati</taxon>
        <taxon>Pseudomonadota</taxon>
        <taxon>Gammaproteobacteria</taxon>
        <taxon>Alteromonadales</taxon>
        <taxon>Colwelliaceae</taxon>
        <taxon>Colwellia</taxon>
    </lineage>
</organism>
<dbReference type="PANTHER" id="PTHR43016">
    <property type="entry name" value="PRESEQUENCE PROTEASE"/>
    <property type="match status" value="1"/>
</dbReference>
<protein>
    <submittedName>
        <fullName evidence="1">Uncharacterized protein</fullName>
    </submittedName>
</protein>
<dbReference type="EMBL" id="MAAF01000009">
    <property type="protein sequence ID" value="OUR84790.1"/>
    <property type="molecule type" value="Genomic_DNA"/>
</dbReference>
<evidence type="ECO:0000313" key="2">
    <source>
        <dbReference type="Proteomes" id="UP000243053"/>
    </source>
</evidence>
<dbReference type="InterPro" id="IPR011249">
    <property type="entry name" value="Metalloenz_LuxS/M16"/>
</dbReference>
<dbReference type="Gene3D" id="3.30.830.10">
    <property type="entry name" value="Metalloenzyme, LuxS/M16 peptidase-like"/>
    <property type="match status" value="1"/>
</dbReference>
<reference evidence="2" key="1">
    <citation type="journal article" date="2017" name="Proc. Natl. Acad. Sci. U.S.A.">
        <title>Simulation of Deepwater Horizon oil plume reveals substrate specialization within a complex community of hydrocarbon degraders.</title>
        <authorList>
            <person name="Hu P."/>
            <person name="Dubinsky E.A."/>
            <person name="Probst A.J."/>
            <person name="Wang J."/>
            <person name="Sieber C.M.K."/>
            <person name="Tom L.M."/>
            <person name="Gardinali P."/>
            <person name="Banfield J.F."/>
            <person name="Atlas R.M."/>
            <person name="Andersen G.L."/>
        </authorList>
    </citation>
    <scope>NUCLEOTIDE SEQUENCE [LARGE SCALE GENOMIC DNA]</scope>
</reference>
<sequence>MTGQPSSMDTGPFYFIHQCGLKQRNIVNDDGYCALFIVNTPAVDDRGVGHAVEHFVFRRSKAFNEPSTLFQLTSLTDLTINTSTSSNVTYFHCQSQCKETFELGLRYLLSGLISPLFYDSDLQDEIHNGANCGVIYRELLCSQLDDIARRQFQIDISDTSPERTHQYGGDSRFLSKITTDDLKNYHAQHYQLATINKCRADISCL</sequence>
<proteinExistence type="predicted"/>
<name>A0A1Y5EQP1_COLPS</name>
<dbReference type="Proteomes" id="UP000243053">
    <property type="component" value="Unassembled WGS sequence"/>
</dbReference>
<dbReference type="AlphaFoldDB" id="A0A1Y5EQP1"/>
<comment type="caution">
    <text evidence="1">The sequence shown here is derived from an EMBL/GenBank/DDBJ whole genome shotgun (WGS) entry which is preliminary data.</text>
</comment>
<gene>
    <name evidence="1" type="ORF">A9Q75_01305</name>
</gene>
<dbReference type="PANTHER" id="PTHR43016:SF16">
    <property type="entry name" value="METALLOPROTEASE, PUTATIVE (AFU_ORTHOLOGUE AFUA_4G07610)-RELATED"/>
    <property type="match status" value="1"/>
</dbReference>
<accession>A0A1Y5EQP1</accession>
<dbReference type="SUPFAM" id="SSF63411">
    <property type="entry name" value="LuxS/MPP-like metallohydrolase"/>
    <property type="match status" value="1"/>
</dbReference>